<protein>
    <submittedName>
        <fullName evidence="1">Uncharacterized protein</fullName>
    </submittedName>
</protein>
<dbReference type="AlphaFoldDB" id="A0AAD9KHH3"/>
<evidence type="ECO:0000313" key="1">
    <source>
        <dbReference type="EMBL" id="KAK2171200.1"/>
    </source>
</evidence>
<evidence type="ECO:0000313" key="2">
    <source>
        <dbReference type="Proteomes" id="UP001209878"/>
    </source>
</evidence>
<accession>A0AAD9KHH3</accession>
<proteinExistence type="predicted"/>
<dbReference type="EMBL" id="JAODUO010001092">
    <property type="protein sequence ID" value="KAK2171200.1"/>
    <property type="molecule type" value="Genomic_DNA"/>
</dbReference>
<dbReference type="Proteomes" id="UP001209878">
    <property type="component" value="Unassembled WGS sequence"/>
</dbReference>
<comment type="caution">
    <text evidence="1">The sequence shown here is derived from an EMBL/GenBank/DDBJ whole genome shotgun (WGS) entry which is preliminary data.</text>
</comment>
<organism evidence="1 2">
    <name type="scientific">Ridgeia piscesae</name>
    <name type="common">Tubeworm</name>
    <dbReference type="NCBI Taxonomy" id="27915"/>
    <lineage>
        <taxon>Eukaryota</taxon>
        <taxon>Metazoa</taxon>
        <taxon>Spiralia</taxon>
        <taxon>Lophotrochozoa</taxon>
        <taxon>Annelida</taxon>
        <taxon>Polychaeta</taxon>
        <taxon>Sedentaria</taxon>
        <taxon>Canalipalpata</taxon>
        <taxon>Sabellida</taxon>
        <taxon>Siboglinidae</taxon>
        <taxon>Ridgeia</taxon>
    </lineage>
</organism>
<keyword evidence="2" id="KW-1185">Reference proteome</keyword>
<gene>
    <name evidence="1" type="ORF">NP493_1089g00019</name>
</gene>
<reference evidence="1" key="1">
    <citation type="journal article" date="2023" name="Mol. Biol. Evol.">
        <title>Third-Generation Sequencing Reveals the Adaptive Role of the Epigenome in Three Deep-Sea Polychaetes.</title>
        <authorList>
            <person name="Perez M."/>
            <person name="Aroh O."/>
            <person name="Sun Y."/>
            <person name="Lan Y."/>
            <person name="Juniper S.K."/>
            <person name="Young C.R."/>
            <person name="Angers B."/>
            <person name="Qian P.Y."/>
        </authorList>
    </citation>
    <scope>NUCLEOTIDE SEQUENCE</scope>
    <source>
        <strain evidence="1">R07B-5</strain>
    </source>
</reference>
<name>A0AAD9KHH3_RIDPI</name>
<sequence>MLDTSEEENGKNSEDLQLLDVDFDRALIGYVPASLRNVPLHQAGDIGWKDIGGLTSVKKTLIETLQWPAKVLNEILLMG</sequence>